<gene>
    <name evidence="3" type="ORF">G4L39_11035</name>
</gene>
<dbReference type="Gene3D" id="3.40.140.80">
    <property type="match status" value="1"/>
</dbReference>
<dbReference type="EMBL" id="JAAKYA010000076">
    <property type="protein sequence ID" value="NGO39921.1"/>
    <property type="molecule type" value="Genomic_DNA"/>
</dbReference>
<feature type="domain" description="LpxI N-terminal" evidence="2">
    <location>
        <begin position="16"/>
        <end position="142"/>
    </location>
</feature>
<dbReference type="Proteomes" id="UP000477311">
    <property type="component" value="Unassembled WGS sequence"/>
</dbReference>
<dbReference type="PANTHER" id="PTHR39962">
    <property type="entry name" value="BLL4848 PROTEIN"/>
    <property type="match status" value="1"/>
</dbReference>
<name>A0A6M1RWT9_9BACT</name>
<dbReference type="Pfam" id="PF17930">
    <property type="entry name" value="LpxI_N"/>
    <property type="match status" value="1"/>
</dbReference>
<proteinExistence type="predicted"/>
<dbReference type="InterPro" id="IPR041255">
    <property type="entry name" value="LpxI_N"/>
</dbReference>
<dbReference type="RefSeq" id="WP_165108225.1">
    <property type="nucleotide sequence ID" value="NZ_JAAKYA010000076.1"/>
</dbReference>
<sequence>MAGVAASGAPPRLDVLGLIAGNRSLPILLAQQVKSAGVGRLVAVGFEGETDPSLARWVDDLAWVRVGQLERLIRVLRERGVRYCVMAGQIAPKRLYEVRPDLRALGLLMRLKERNAHTIFGAVIEELRREGIEVLEATPWLRPLMKGPGYRLGPDPTPEQMEDVRFGYRVAREVARLEIGQLVVVKQGTVLAVEAFEGTDRCLLRGGELAGPGGGAVAVKVAKEGHDMRFDIPCVGPGTLESCARAGVAVFAFEAGRSLVLEEQTCGELARRHKISFLTVGPA</sequence>
<evidence type="ECO:0000259" key="1">
    <source>
        <dbReference type="Pfam" id="PF06230"/>
    </source>
</evidence>
<dbReference type="InterPro" id="IPR010415">
    <property type="entry name" value="LpxI_C"/>
</dbReference>
<dbReference type="InterPro" id="IPR053174">
    <property type="entry name" value="LpxI"/>
</dbReference>
<reference evidence="3 4" key="1">
    <citation type="submission" date="2020-02" db="EMBL/GenBank/DDBJ databases">
        <title>Draft genome sequence of Limisphaera ngatamarikiensis NGM72.4T, a thermophilic Verrucomicrobia grouped in subdivision 3.</title>
        <authorList>
            <person name="Carere C.R."/>
            <person name="Steen J."/>
            <person name="Hugenholtz P."/>
            <person name="Stott M.B."/>
        </authorList>
    </citation>
    <scope>NUCLEOTIDE SEQUENCE [LARGE SCALE GENOMIC DNA]</scope>
    <source>
        <strain evidence="3 4">NGM72.4</strain>
    </source>
</reference>
<comment type="caution">
    <text evidence="3">The sequence shown here is derived from an EMBL/GenBank/DDBJ whole genome shotgun (WGS) entry which is preliminary data.</text>
</comment>
<dbReference type="InterPro" id="IPR043167">
    <property type="entry name" value="LpxI_C_sf"/>
</dbReference>
<organism evidence="3 4">
    <name type="scientific">Limisphaera ngatamarikiensis</name>
    <dbReference type="NCBI Taxonomy" id="1324935"/>
    <lineage>
        <taxon>Bacteria</taxon>
        <taxon>Pseudomonadati</taxon>
        <taxon>Verrucomicrobiota</taxon>
        <taxon>Verrucomicrobiia</taxon>
        <taxon>Limisphaerales</taxon>
        <taxon>Limisphaeraceae</taxon>
        <taxon>Limisphaera</taxon>
    </lineage>
</organism>
<evidence type="ECO:0000313" key="4">
    <source>
        <dbReference type="Proteomes" id="UP000477311"/>
    </source>
</evidence>
<keyword evidence="4" id="KW-1185">Reference proteome</keyword>
<dbReference type="Pfam" id="PF06230">
    <property type="entry name" value="LpxI_C"/>
    <property type="match status" value="1"/>
</dbReference>
<feature type="domain" description="LpxI C-terminal" evidence="1">
    <location>
        <begin position="154"/>
        <end position="277"/>
    </location>
</feature>
<evidence type="ECO:0000313" key="3">
    <source>
        <dbReference type="EMBL" id="NGO39921.1"/>
    </source>
</evidence>
<accession>A0A6M1RWT9</accession>
<dbReference type="Gene3D" id="3.40.50.20">
    <property type="match status" value="1"/>
</dbReference>
<evidence type="ECO:0000259" key="2">
    <source>
        <dbReference type="Pfam" id="PF17930"/>
    </source>
</evidence>
<protein>
    <submittedName>
        <fullName evidence="3">LpxI family protein</fullName>
    </submittedName>
</protein>
<dbReference type="AlphaFoldDB" id="A0A6M1RWT9"/>
<dbReference type="PANTHER" id="PTHR39962:SF1">
    <property type="entry name" value="LPXI FAMILY PROTEIN"/>
    <property type="match status" value="1"/>
</dbReference>